<evidence type="ECO:0000256" key="3">
    <source>
        <dbReference type="SAM" id="MobiDB-lite"/>
    </source>
</evidence>
<dbReference type="FunFam" id="2.40.10.10:FF:000039">
    <property type="entry name" value="Brain-specific serine protease 4"/>
    <property type="match status" value="1"/>
</dbReference>
<sequence length="367" mass="39549">MRETCLTTFSGEDVNNFQGPNPATSSFKPHASTGKLQPGVELPAQRDRLGKPSGNFQGHKMKTLSTFLLLCISFCRSQDPTTAPPQPCGIPVFAARIVGGSDTRQGAWPWQASVMLGGSHICGGTLISNQWILSAAHCFEYPSMPSRYEIRLGAYQLYVANPHEVRMQVAQIFVNSKFDGPGSSGDIALVKLSSPVKFTEYILPICLSPSSGSFPTGTECWVTGWGFINSDVKIPYPGTLQKVMAPIISRDSCEQMYHSNSLISASETMIQNDQICAGYQTGQKDACQGDSGGPLVCKSKGVWYQVGVVSWGEGCAEANRPGVYTLVSAYQSWVSSYSPMRSTPDSSSSVLTASASLLGVCLLLHKW</sequence>
<evidence type="ECO:0000259" key="4">
    <source>
        <dbReference type="PROSITE" id="PS50240"/>
    </source>
</evidence>
<dbReference type="PROSITE" id="PS00134">
    <property type="entry name" value="TRYPSIN_HIS"/>
    <property type="match status" value="1"/>
</dbReference>
<keyword evidence="2" id="KW-0645">Protease</keyword>
<evidence type="ECO:0000313" key="5">
    <source>
        <dbReference type="EMBL" id="KAG8433550.1"/>
    </source>
</evidence>
<dbReference type="OrthoDB" id="93664at2759"/>
<dbReference type="GO" id="GO:0006508">
    <property type="term" value="P:proteolysis"/>
    <property type="evidence" value="ECO:0007669"/>
    <property type="project" value="UniProtKB-KW"/>
</dbReference>
<accession>A0A8T2IR78</accession>
<dbReference type="PROSITE" id="PS00135">
    <property type="entry name" value="TRYPSIN_SER"/>
    <property type="match status" value="1"/>
</dbReference>
<evidence type="ECO:0000256" key="2">
    <source>
        <dbReference type="RuleBase" id="RU363034"/>
    </source>
</evidence>
<dbReference type="InterPro" id="IPR001254">
    <property type="entry name" value="Trypsin_dom"/>
</dbReference>
<proteinExistence type="predicted"/>
<dbReference type="Pfam" id="PF00089">
    <property type="entry name" value="Trypsin"/>
    <property type="match status" value="1"/>
</dbReference>
<dbReference type="PROSITE" id="PS50240">
    <property type="entry name" value="TRYPSIN_DOM"/>
    <property type="match status" value="1"/>
</dbReference>
<protein>
    <recommendedName>
        <fullName evidence="4">Peptidase S1 domain-containing protein</fullName>
    </recommendedName>
</protein>
<dbReference type="GO" id="GO:0004252">
    <property type="term" value="F:serine-type endopeptidase activity"/>
    <property type="evidence" value="ECO:0007669"/>
    <property type="project" value="InterPro"/>
</dbReference>
<name>A0A8T2IR78_9PIPI</name>
<dbReference type="InterPro" id="IPR018114">
    <property type="entry name" value="TRYPSIN_HIS"/>
</dbReference>
<keyword evidence="2" id="KW-0720">Serine protease</keyword>
<feature type="region of interest" description="Disordered" evidence="3">
    <location>
        <begin position="13"/>
        <end position="55"/>
    </location>
</feature>
<keyword evidence="6" id="KW-1185">Reference proteome</keyword>
<feature type="domain" description="Peptidase S1" evidence="4">
    <location>
        <begin position="97"/>
        <end position="339"/>
    </location>
</feature>
<dbReference type="InterPro" id="IPR043504">
    <property type="entry name" value="Peptidase_S1_PA_chymotrypsin"/>
</dbReference>
<dbReference type="EMBL" id="JAACNH010000009">
    <property type="protein sequence ID" value="KAG8433550.1"/>
    <property type="molecule type" value="Genomic_DNA"/>
</dbReference>
<dbReference type="AlphaFoldDB" id="A0A8T2IR78"/>
<keyword evidence="1" id="KW-1015">Disulfide bond</keyword>
<dbReference type="Proteomes" id="UP000812440">
    <property type="component" value="Chromosome 9"/>
</dbReference>
<dbReference type="SUPFAM" id="SSF50494">
    <property type="entry name" value="Trypsin-like serine proteases"/>
    <property type="match status" value="1"/>
</dbReference>
<dbReference type="Gene3D" id="2.40.10.10">
    <property type="entry name" value="Trypsin-like serine proteases"/>
    <property type="match status" value="2"/>
</dbReference>
<organism evidence="5 6">
    <name type="scientific">Hymenochirus boettgeri</name>
    <name type="common">Congo dwarf clawed frog</name>
    <dbReference type="NCBI Taxonomy" id="247094"/>
    <lineage>
        <taxon>Eukaryota</taxon>
        <taxon>Metazoa</taxon>
        <taxon>Chordata</taxon>
        <taxon>Craniata</taxon>
        <taxon>Vertebrata</taxon>
        <taxon>Euteleostomi</taxon>
        <taxon>Amphibia</taxon>
        <taxon>Batrachia</taxon>
        <taxon>Anura</taxon>
        <taxon>Pipoidea</taxon>
        <taxon>Pipidae</taxon>
        <taxon>Pipinae</taxon>
        <taxon>Hymenochirus</taxon>
    </lineage>
</organism>
<feature type="compositionally biased region" description="Polar residues" evidence="3">
    <location>
        <begin position="13"/>
        <end position="27"/>
    </location>
</feature>
<keyword evidence="2" id="KW-0378">Hydrolase</keyword>
<dbReference type="InterPro" id="IPR001314">
    <property type="entry name" value="Peptidase_S1A"/>
</dbReference>
<evidence type="ECO:0000313" key="6">
    <source>
        <dbReference type="Proteomes" id="UP000812440"/>
    </source>
</evidence>
<reference evidence="5" key="1">
    <citation type="thesis" date="2020" institute="ProQuest LLC" country="789 East Eisenhower Parkway, Ann Arbor, MI, USA">
        <title>Comparative Genomics and Chromosome Evolution.</title>
        <authorList>
            <person name="Mudd A.B."/>
        </authorList>
    </citation>
    <scope>NUCLEOTIDE SEQUENCE</scope>
    <source>
        <strain evidence="5">Female2</strain>
        <tissue evidence="5">Blood</tissue>
    </source>
</reference>
<dbReference type="CDD" id="cd00190">
    <property type="entry name" value="Tryp_SPc"/>
    <property type="match status" value="1"/>
</dbReference>
<dbReference type="InterPro" id="IPR009003">
    <property type="entry name" value="Peptidase_S1_PA"/>
</dbReference>
<dbReference type="PANTHER" id="PTHR24253:SF160">
    <property type="entry name" value="TRANSMEMBRANE PROTEASE SERINE 9-LIKE"/>
    <property type="match status" value="1"/>
</dbReference>
<comment type="caution">
    <text evidence="5">The sequence shown here is derived from an EMBL/GenBank/DDBJ whole genome shotgun (WGS) entry which is preliminary data.</text>
</comment>
<evidence type="ECO:0000256" key="1">
    <source>
        <dbReference type="ARBA" id="ARBA00023157"/>
    </source>
</evidence>
<dbReference type="SMART" id="SM00020">
    <property type="entry name" value="Tryp_SPc"/>
    <property type="match status" value="1"/>
</dbReference>
<dbReference type="PRINTS" id="PR00722">
    <property type="entry name" value="CHYMOTRYPSIN"/>
</dbReference>
<gene>
    <name evidence="5" type="ORF">GDO86_017739</name>
</gene>
<dbReference type="InterPro" id="IPR033116">
    <property type="entry name" value="TRYPSIN_SER"/>
</dbReference>
<dbReference type="PANTHER" id="PTHR24253">
    <property type="entry name" value="TRANSMEMBRANE PROTEASE SERINE"/>
    <property type="match status" value="1"/>
</dbReference>